<dbReference type="InterPro" id="IPR036890">
    <property type="entry name" value="HATPase_C_sf"/>
</dbReference>
<dbReference type="PANTHER" id="PTHR24421:SF10">
    <property type="entry name" value="NITRATE_NITRITE SENSOR PROTEIN NARQ"/>
    <property type="match status" value="1"/>
</dbReference>
<evidence type="ECO:0000256" key="2">
    <source>
        <dbReference type="ARBA" id="ARBA00012438"/>
    </source>
</evidence>
<reference evidence="13" key="1">
    <citation type="journal article" date="2014" name="Int. J. Syst. Evol. Microbiol.">
        <title>Complete genome sequence of Corynebacterium casei LMG S-19264T (=DSM 44701T), isolated from a smear-ripened cheese.</title>
        <authorList>
            <consortium name="US DOE Joint Genome Institute (JGI-PGF)"/>
            <person name="Walter F."/>
            <person name="Albersmeier A."/>
            <person name="Kalinowski J."/>
            <person name="Ruckert C."/>
        </authorList>
    </citation>
    <scope>NUCLEOTIDE SEQUENCE</scope>
    <source>
        <strain evidence="13">CGMCC 4.7679</strain>
    </source>
</reference>
<dbReference type="PANTHER" id="PTHR24421">
    <property type="entry name" value="NITRATE/NITRITE SENSOR PROTEIN NARX-RELATED"/>
    <property type="match status" value="1"/>
</dbReference>
<dbReference type="EC" id="2.7.13.3" evidence="2"/>
<dbReference type="GO" id="GO:0016020">
    <property type="term" value="C:membrane"/>
    <property type="evidence" value="ECO:0007669"/>
    <property type="project" value="InterPro"/>
</dbReference>
<keyword evidence="9" id="KW-1133">Transmembrane helix</keyword>
<name>A0A8H9MEL7_9PSEU</name>
<feature type="transmembrane region" description="Helical" evidence="9">
    <location>
        <begin position="136"/>
        <end position="155"/>
    </location>
</feature>
<evidence type="ECO:0000256" key="1">
    <source>
        <dbReference type="ARBA" id="ARBA00000085"/>
    </source>
</evidence>
<dbReference type="InterPro" id="IPR003594">
    <property type="entry name" value="HATPase_dom"/>
</dbReference>
<keyword evidence="6 13" id="KW-0418">Kinase</keyword>
<dbReference type="GO" id="GO:0046983">
    <property type="term" value="F:protein dimerization activity"/>
    <property type="evidence" value="ECO:0007669"/>
    <property type="project" value="InterPro"/>
</dbReference>
<feature type="transmembrane region" description="Helical" evidence="9">
    <location>
        <begin position="113"/>
        <end position="130"/>
    </location>
</feature>
<evidence type="ECO:0000256" key="3">
    <source>
        <dbReference type="ARBA" id="ARBA00022553"/>
    </source>
</evidence>
<dbReference type="InterPro" id="IPR050482">
    <property type="entry name" value="Sensor_HK_TwoCompSys"/>
</dbReference>
<dbReference type="Pfam" id="PF13796">
    <property type="entry name" value="Sensor"/>
    <property type="match status" value="1"/>
</dbReference>
<feature type="domain" description="Putative sensor" evidence="12">
    <location>
        <begin position="15"/>
        <end position="170"/>
    </location>
</feature>
<dbReference type="Gene3D" id="1.20.5.1930">
    <property type="match status" value="1"/>
</dbReference>
<dbReference type="OrthoDB" id="5242012at2"/>
<accession>A0A8H9MEL7</accession>
<dbReference type="GO" id="GO:0000155">
    <property type="term" value="F:phosphorelay sensor kinase activity"/>
    <property type="evidence" value="ECO:0007669"/>
    <property type="project" value="InterPro"/>
</dbReference>
<dbReference type="GO" id="GO:0005524">
    <property type="term" value="F:ATP binding"/>
    <property type="evidence" value="ECO:0007669"/>
    <property type="project" value="UniProtKB-KW"/>
</dbReference>
<feature type="domain" description="Histidine kinase/HSP90-like ATPase" evidence="10">
    <location>
        <begin position="305"/>
        <end position="387"/>
    </location>
</feature>
<evidence type="ECO:0000259" key="11">
    <source>
        <dbReference type="Pfam" id="PF07730"/>
    </source>
</evidence>
<keyword evidence="14" id="KW-1185">Reference proteome</keyword>
<dbReference type="Pfam" id="PF02518">
    <property type="entry name" value="HATPase_c"/>
    <property type="match status" value="1"/>
</dbReference>
<comment type="caution">
    <text evidence="13">The sequence shown here is derived from an EMBL/GenBank/DDBJ whole genome shotgun (WGS) entry which is preliminary data.</text>
</comment>
<keyword evidence="9" id="KW-0812">Transmembrane</keyword>
<dbReference type="Gene3D" id="3.30.565.10">
    <property type="entry name" value="Histidine kinase-like ATPase, C-terminal domain"/>
    <property type="match status" value="1"/>
</dbReference>
<keyword evidence="5" id="KW-0547">Nucleotide-binding</keyword>
<sequence length="389" mass="41607">MKKAIRRSADATGALVGGLLTAVPALLGLFAVPLLVLALPLVPAAAGPLRFVADLERERVKLPSPYRRVAPVRDSATWRDVAWIVVHGVFGTFLGVTAVALWPAIVQNVTLPLWWWLLPPGSVSAFVWDVRTWPQALTLPLVMAALYGAMLWWLIPLAARAQAWLARALLGPSDRDLLAQEVERLTETRTEALESHGAELRRIERDLHDGIQAQLVAVAVRLGLAERALRADPEMVRTLLRDARTGIEDSLGNLRGVIRGIYPPILADRGLGGAVHALASGQRVPVSVHIQEDLPRPPAPIEAAAYFVVAEGLTNVTKHSAARHAEVAVSRQGQHLRVLVRDDGQGGADAAGGTGLAGIRRRVAALDGTARIESPADGGTTIEVLLPCG</sequence>
<dbReference type="Pfam" id="PF07730">
    <property type="entry name" value="HisKA_3"/>
    <property type="match status" value="1"/>
</dbReference>
<evidence type="ECO:0000256" key="9">
    <source>
        <dbReference type="SAM" id="Phobius"/>
    </source>
</evidence>
<organism evidence="13 14">
    <name type="scientific">Amycolatopsis bartoniae</name>
    <dbReference type="NCBI Taxonomy" id="941986"/>
    <lineage>
        <taxon>Bacteria</taxon>
        <taxon>Bacillati</taxon>
        <taxon>Actinomycetota</taxon>
        <taxon>Actinomycetes</taxon>
        <taxon>Pseudonocardiales</taxon>
        <taxon>Pseudonocardiaceae</taxon>
        <taxon>Amycolatopsis</taxon>
    </lineage>
</organism>
<evidence type="ECO:0000259" key="12">
    <source>
        <dbReference type="Pfam" id="PF13796"/>
    </source>
</evidence>
<gene>
    <name evidence="13" type="ORF">GCM10017566_54810</name>
</gene>
<dbReference type="EMBL" id="BNAV01000010">
    <property type="protein sequence ID" value="GHF74085.1"/>
    <property type="molecule type" value="Genomic_DNA"/>
</dbReference>
<proteinExistence type="predicted"/>
<evidence type="ECO:0000256" key="6">
    <source>
        <dbReference type="ARBA" id="ARBA00022777"/>
    </source>
</evidence>
<dbReference type="CDD" id="cd16917">
    <property type="entry name" value="HATPase_UhpB-NarQ-NarX-like"/>
    <property type="match status" value="1"/>
</dbReference>
<evidence type="ECO:0000313" key="13">
    <source>
        <dbReference type="EMBL" id="GHF74085.1"/>
    </source>
</evidence>
<evidence type="ECO:0000259" key="10">
    <source>
        <dbReference type="Pfam" id="PF02518"/>
    </source>
</evidence>
<feature type="domain" description="Signal transduction histidine kinase subgroup 3 dimerisation and phosphoacceptor" evidence="11">
    <location>
        <begin position="199"/>
        <end position="264"/>
    </location>
</feature>
<protein>
    <recommendedName>
        <fullName evidence="2">histidine kinase</fullName>
        <ecNumber evidence="2">2.7.13.3</ecNumber>
    </recommendedName>
</protein>
<dbReference type="InterPro" id="IPR025828">
    <property type="entry name" value="Put_sensor_dom"/>
</dbReference>
<comment type="catalytic activity">
    <reaction evidence="1">
        <text>ATP + protein L-histidine = ADP + protein N-phospho-L-histidine.</text>
        <dbReference type="EC" id="2.7.13.3"/>
    </reaction>
</comment>
<evidence type="ECO:0000313" key="14">
    <source>
        <dbReference type="Proteomes" id="UP000658656"/>
    </source>
</evidence>
<keyword evidence="8" id="KW-0902">Two-component regulatory system</keyword>
<dbReference type="InterPro" id="IPR011712">
    <property type="entry name" value="Sig_transdc_His_kin_sub3_dim/P"/>
</dbReference>
<evidence type="ECO:0000256" key="5">
    <source>
        <dbReference type="ARBA" id="ARBA00022741"/>
    </source>
</evidence>
<evidence type="ECO:0000256" key="7">
    <source>
        <dbReference type="ARBA" id="ARBA00022840"/>
    </source>
</evidence>
<keyword evidence="4" id="KW-0808">Transferase</keyword>
<feature type="transmembrane region" description="Helical" evidence="9">
    <location>
        <begin position="12"/>
        <end position="39"/>
    </location>
</feature>
<dbReference type="Proteomes" id="UP000658656">
    <property type="component" value="Unassembled WGS sequence"/>
</dbReference>
<dbReference type="SUPFAM" id="SSF55874">
    <property type="entry name" value="ATPase domain of HSP90 chaperone/DNA topoisomerase II/histidine kinase"/>
    <property type="match status" value="1"/>
</dbReference>
<keyword evidence="7" id="KW-0067">ATP-binding</keyword>
<keyword evidence="9" id="KW-0472">Membrane</keyword>
<evidence type="ECO:0000256" key="4">
    <source>
        <dbReference type="ARBA" id="ARBA00022679"/>
    </source>
</evidence>
<feature type="transmembrane region" description="Helical" evidence="9">
    <location>
        <begin position="81"/>
        <end position="106"/>
    </location>
</feature>
<evidence type="ECO:0000256" key="8">
    <source>
        <dbReference type="ARBA" id="ARBA00023012"/>
    </source>
</evidence>
<reference evidence="13" key="2">
    <citation type="submission" date="2020-09" db="EMBL/GenBank/DDBJ databases">
        <authorList>
            <person name="Sun Q."/>
            <person name="Zhou Y."/>
        </authorList>
    </citation>
    <scope>NUCLEOTIDE SEQUENCE</scope>
    <source>
        <strain evidence="13">CGMCC 4.7679</strain>
    </source>
</reference>
<dbReference type="AlphaFoldDB" id="A0A8H9MEL7"/>
<keyword evidence="3" id="KW-0597">Phosphoprotein</keyword>
<dbReference type="RefSeq" id="WP_145937542.1">
    <property type="nucleotide sequence ID" value="NZ_BNAV01000010.1"/>
</dbReference>